<name>A0A4R6NA13_9BURK</name>
<dbReference type="InterPro" id="IPR029058">
    <property type="entry name" value="AB_hydrolase_fold"/>
</dbReference>
<sequence>MNKPAMPPATASAATALRAEDVRGALRLSHEALGGLIDLVEAMHAGIADRVLGRASAADPEAGPRRTRGLTGLVYRGVRGISGGVGSATELVLGSLARQLLPASSAAAPNARREALLAALNGVLGDHLADSGNPLAIPMRFRRQGQVLPLQAEALRERLAAQASTPRLLVLLHGLCMNDLQWQAAGHEDHGQVLARELGYTPVHLHYNSGLGIARNGRLLAERLQTLCEAWPQPLERLVLLGHSMGGLVARSAIHHAAQRRGEGDASLSWPQRLDDLVCLGSPHLGAPLERAGHGLERLLAALPYAAPLARLGQIRSAGITDLRLGHITEAASDAQGRRHWDRVPLPGNTRCYAVAASLGPAPSSLKSRLLGDGLVPVASALGRHRDPARSLDFAPERQAVVYRTGHLELLSSPEVLDLLRGWLR</sequence>
<gene>
    <name evidence="2" type="ORF">DFR39_101206</name>
</gene>
<dbReference type="InterPro" id="IPR012908">
    <property type="entry name" value="PGAP1-ab_dom-like"/>
</dbReference>
<reference evidence="2 3" key="1">
    <citation type="submission" date="2019-03" db="EMBL/GenBank/DDBJ databases">
        <title>Genomic Encyclopedia of Type Strains, Phase IV (KMG-IV): sequencing the most valuable type-strain genomes for metagenomic binning, comparative biology and taxonomic classification.</title>
        <authorList>
            <person name="Goeker M."/>
        </authorList>
    </citation>
    <scope>NUCLEOTIDE SEQUENCE [LARGE SCALE GENOMIC DNA]</scope>
    <source>
        <strain evidence="2 3">DSM 25082</strain>
    </source>
</reference>
<keyword evidence="3" id="KW-1185">Reference proteome</keyword>
<evidence type="ECO:0000259" key="1">
    <source>
        <dbReference type="Pfam" id="PF07819"/>
    </source>
</evidence>
<dbReference type="Gene3D" id="3.40.50.1820">
    <property type="entry name" value="alpha/beta hydrolase"/>
    <property type="match status" value="1"/>
</dbReference>
<evidence type="ECO:0000313" key="2">
    <source>
        <dbReference type="EMBL" id="TDP12733.1"/>
    </source>
</evidence>
<dbReference type="Proteomes" id="UP000295357">
    <property type="component" value="Unassembled WGS sequence"/>
</dbReference>
<dbReference type="Pfam" id="PF07819">
    <property type="entry name" value="PGAP1"/>
    <property type="match status" value="1"/>
</dbReference>
<accession>A0A4R6NA13</accession>
<proteinExistence type="predicted"/>
<protein>
    <submittedName>
        <fullName evidence="2">PGAP1-like protein</fullName>
    </submittedName>
</protein>
<feature type="domain" description="GPI inositol-deacylase PGAP1-like alpha/beta" evidence="1">
    <location>
        <begin position="227"/>
        <end position="294"/>
    </location>
</feature>
<comment type="caution">
    <text evidence="2">The sequence shown here is derived from an EMBL/GenBank/DDBJ whole genome shotgun (WGS) entry which is preliminary data.</text>
</comment>
<dbReference type="GO" id="GO:0016788">
    <property type="term" value="F:hydrolase activity, acting on ester bonds"/>
    <property type="evidence" value="ECO:0007669"/>
    <property type="project" value="InterPro"/>
</dbReference>
<dbReference type="EMBL" id="SNXE01000001">
    <property type="protein sequence ID" value="TDP12733.1"/>
    <property type="molecule type" value="Genomic_DNA"/>
</dbReference>
<organism evidence="2 3">
    <name type="scientific">Roseateles asaccharophilus</name>
    <dbReference type="NCBI Taxonomy" id="582607"/>
    <lineage>
        <taxon>Bacteria</taxon>
        <taxon>Pseudomonadati</taxon>
        <taxon>Pseudomonadota</taxon>
        <taxon>Betaproteobacteria</taxon>
        <taxon>Burkholderiales</taxon>
        <taxon>Sphaerotilaceae</taxon>
        <taxon>Roseateles</taxon>
    </lineage>
</organism>
<dbReference type="SUPFAM" id="SSF53474">
    <property type="entry name" value="alpha/beta-Hydrolases"/>
    <property type="match status" value="1"/>
</dbReference>
<evidence type="ECO:0000313" key="3">
    <source>
        <dbReference type="Proteomes" id="UP000295357"/>
    </source>
</evidence>
<dbReference type="AlphaFoldDB" id="A0A4R6NA13"/>